<evidence type="ECO:0000313" key="2">
    <source>
        <dbReference type="EMBL" id="RQG98993.1"/>
    </source>
</evidence>
<sequence>MSSDTDPAPTAEPVQRPDESGRDDRVALEHDATVTEAGGSNRRDAGPSALERDALGVDRCATCKTAIGPRAYRISRVVRTGTETAETHYCSEPCLPDEPALERERSSDRPRDWSYCR</sequence>
<accession>A0A3N6M5Y8</accession>
<proteinExistence type="predicted"/>
<feature type="compositionally biased region" description="Basic and acidic residues" evidence="1">
    <location>
        <begin position="41"/>
        <end position="50"/>
    </location>
</feature>
<dbReference type="AlphaFoldDB" id="A0A3N6M5Y8"/>
<dbReference type="OrthoDB" id="157517at2157"/>
<feature type="region of interest" description="Disordered" evidence="1">
    <location>
        <begin position="83"/>
        <end position="117"/>
    </location>
</feature>
<gene>
    <name evidence="2" type="ORF">EA472_15740</name>
</gene>
<name>A0A3N6M5Y8_NATCH</name>
<protein>
    <submittedName>
        <fullName evidence="2">Uncharacterized protein</fullName>
    </submittedName>
</protein>
<dbReference type="EMBL" id="REFZ01000011">
    <property type="protein sequence ID" value="RQG98993.1"/>
    <property type="molecule type" value="Genomic_DNA"/>
</dbReference>
<evidence type="ECO:0000256" key="1">
    <source>
        <dbReference type="SAM" id="MobiDB-lite"/>
    </source>
</evidence>
<evidence type="ECO:0000313" key="3">
    <source>
        <dbReference type="Proteomes" id="UP000281431"/>
    </source>
</evidence>
<feature type="region of interest" description="Disordered" evidence="1">
    <location>
        <begin position="1"/>
        <end position="50"/>
    </location>
</feature>
<reference evidence="2 3" key="1">
    <citation type="submission" date="2018-10" db="EMBL/GenBank/DDBJ databases">
        <title>Natrarchaeobius chitinivorans gen. nov., sp. nov., and Natrarchaeobius haloalkaliphilus sp. nov., alkaliphilic, chitin-utilizing haloarchaea from hypersaline alkaline lakes.</title>
        <authorList>
            <person name="Sorokin D.Y."/>
            <person name="Elcheninov A.G."/>
            <person name="Kostrikina N.A."/>
            <person name="Bale N.J."/>
            <person name="Sinninghe Damste J.S."/>
            <person name="Khijniak T.V."/>
            <person name="Kublanov I.V."/>
            <person name="Toshchakov S.V."/>
        </authorList>
    </citation>
    <scope>NUCLEOTIDE SEQUENCE [LARGE SCALE GENOMIC DNA]</scope>
    <source>
        <strain evidence="2 3">AArcht7</strain>
    </source>
</reference>
<organism evidence="2 3">
    <name type="scientific">Natrarchaeobius chitinivorans</name>
    <dbReference type="NCBI Taxonomy" id="1679083"/>
    <lineage>
        <taxon>Archaea</taxon>
        <taxon>Methanobacteriati</taxon>
        <taxon>Methanobacteriota</taxon>
        <taxon>Stenosarchaea group</taxon>
        <taxon>Halobacteria</taxon>
        <taxon>Halobacteriales</taxon>
        <taxon>Natrialbaceae</taxon>
        <taxon>Natrarchaeobius</taxon>
    </lineage>
</organism>
<feature type="compositionally biased region" description="Basic and acidic residues" evidence="1">
    <location>
        <begin position="15"/>
        <end position="33"/>
    </location>
</feature>
<feature type="compositionally biased region" description="Basic and acidic residues" evidence="1">
    <location>
        <begin position="100"/>
        <end position="117"/>
    </location>
</feature>
<keyword evidence="3" id="KW-1185">Reference proteome</keyword>
<dbReference type="Proteomes" id="UP000281431">
    <property type="component" value="Unassembled WGS sequence"/>
</dbReference>
<comment type="caution">
    <text evidence="2">The sequence shown here is derived from an EMBL/GenBank/DDBJ whole genome shotgun (WGS) entry which is preliminary data.</text>
</comment>